<feature type="region of interest" description="Disordered" evidence="1">
    <location>
        <begin position="1"/>
        <end position="64"/>
    </location>
</feature>
<evidence type="ECO:0000256" key="1">
    <source>
        <dbReference type="SAM" id="MobiDB-lite"/>
    </source>
</evidence>
<feature type="compositionally biased region" description="Basic residues" evidence="1">
    <location>
        <begin position="49"/>
        <end position="58"/>
    </location>
</feature>
<keyword evidence="4" id="KW-1185">Reference proteome</keyword>
<dbReference type="Pfam" id="PF10105">
    <property type="entry name" value="DUF2344"/>
    <property type="match status" value="1"/>
</dbReference>
<dbReference type="EMBL" id="FXUG01000001">
    <property type="protein sequence ID" value="SMP40107.1"/>
    <property type="molecule type" value="Genomic_DNA"/>
</dbReference>
<proteinExistence type="predicted"/>
<dbReference type="NCBIfam" id="TIGR03936">
    <property type="entry name" value="sam_1_link_chp"/>
    <property type="match status" value="1"/>
</dbReference>
<gene>
    <name evidence="3" type="ORF">SAMN06265222_101400</name>
</gene>
<feature type="compositionally biased region" description="Polar residues" evidence="1">
    <location>
        <begin position="18"/>
        <end position="37"/>
    </location>
</feature>
<sequence>MSASSSESESLVTPGKVSESSQAPASAEGSVSSQRQASAEARVEAPRPQKPRRTRKSRVSPNLHPEGSLRVRYRIRFSKTDLLRWISHRDLASLWERIGRRVGLPFSMTEGFHPKPRLMFPSALPLGVESLDEVVDLELDREWDESELLGKLREDQQPGLAIHHATRVDLTEGKARLAGRQYRVTLPDDFNGAERSQVELAIEQLKGSGTITIDRKGKDVVTHVPTQIPSLELQADCLVARLVNGEAASLKIHDILDLLSISDWPDRGTTLIRTHTFLRGEEMPSSDSTKHS</sequence>
<dbReference type="RefSeq" id="WP_283430639.1">
    <property type="nucleotide sequence ID" value="NZ_FXUG01000001.1"/>
</dbReference>
<organism evidence="3 4">
    <name type="scientific">Neorhodopirellula lusitana</name>
    <dbReference type="NCBI Taxonomy" id="445327"/>
    <lineage>
        <taxon>Bacteria</taxon>
        <taxon>Pseudomonadati</taxon>
        <taxon>Planctomycetota</taxon>
        <taxon>Planctomycetia</taxon>
        <taxon>Pirellulales</taxon>
        <taxon>Pirellulaceae</taxon>
        <taxon>Neorhodopirellula</taxon>
    </lineage>
</organism>
<evidence type="ECO:0000313" key="3">
    <source>
        <dbReference type="EMBL" id="SMP40107.1"/>
    </source>
</evidence>
<feature type="compositionally biased region" description="Low complexity" evidence="1">
    <location>
        <begin position="1"/>
        <end position="10"/>
    </location>
</feature>
<comment type="caution">
    <text evidence="3">The sequence shown here is derived from an EMBL/GenBank/DDBJ whole genome shotgun (WGS) entry which is preliminary data.</text>
</comment>
<dbReference type="Proteomes" id="UP001158067">
    <property type="component" value="Unassembled WGS sequence"/>
</dbReference>
<evidence type="ECO:0000259" key="2">
    <source>
        <dbReference type="Pfam" id="PF10105"/>
    </source>
</evidence>
<reference evidence="3 4" key="1">
    <citation type="submission" date="2017-05" db="EMBL/GenBank/DDBJ databases">
        <authorList>
            <person name="Varghese N."/>
            <person name="Submissions S."/>
        </authorList>
    </citation>
    <scope>NUCLEOTIDE SEQUENCE [LARGE SCALE GENOMIC DNA]</scope>
    <source>
        <strain evidence="3 4">DSM 25457</strain>
    </source>
</reference>
<evidence type="ECO:0000313" key="4">
    <source>
        <dbReference type="Proteomes" id="UP001158067"/>
    </source>
</evidence>
<name>A0ABY1PS65_9BACT</name>
<protein>
    <submittedName>
        <fullName evidence="3">Radical SAM-linked protein</fullName>
    </submittedName>
</protein>
<feature type="domain" description="DUF2344" evidence="2">
    <location>
        <begin position="72"/>
        <end position="243"/>
    </location>
</feature>
<dbReference type="InterPro" id="IPR018768">
    <property type="entry name" value="DUF2344"/>
</dbReference>
<accession>A0ABY1PS65</accession>